<feature type="region of interest" description="Disordered" evidence="1">
    <location>
        <begin position="25"/>
        <end position="56"/>
    </location>
</feature>
<keyword evidence="3" id="KW-1185">Reference proteome</keyword>
<proteinExistence type="predicted"/>
<evidence type="ECO:0000313" key="3">
    <source>
        <dbReference type="Proteomes" id="UP000308549"/>
    </source>
</evidence>
<dbReference type="OrthoDB" id="5201563at2759"/>
<protein>
    <submittedName>
        <fullName evidence="2">Uncharacterized protein</fullName>
    </submittedName>
</protein>
<gene>
    <name evidence="2" type="ORF">B0A50_05969</name>
</gene>
<evidence type="ECO:0000313" key="2">
    <source>
        <dbReference type="EMBL" id="TKA24205.1"/>
    </source>
</evidence>
<reference evidence="2 3" key="1">
    <citation type="submission" date="2017-03" db="EMBL/GenBank/DDBJ databases">
        <title>Genomes of endolithic fungi from Antarctica.</title>
        <authorList>
            <person name="Coleine C."/>
            <person name="Masonjones S."/>
            <person name="Stajich J.E."/>
        </authorList>
    </citation>
    <scope>NUCLEOTIDE SEQUENCE [LARGE SCALE GENOMIC DNA]</scope>
    <source>
        <strain evidence="2 3">CCFEE 6315</strain>
    </source>
</reference>
<feature type="compositionally biased region" description="Low complexity" evidence="1">
    <location>
        <begin position="26"/>
        <end position="35"/>
    </location>
</feature>
<accession>A0A4U0TR14</accession>
<dbReference type="Proteomes" id="UP000308549">
    <property type="component" value="Unassembled WGS sequence"/>
</dbReference>
<dbReference type="AlphaFoldDB" id="A0A4U0TR14"/>
<name>A0A4U0TR14_9PEZI</name>
<organism evidence="2 3">
    <name type="scientific">Salinomyces thailandicus</name>
    <dbReference type="NCBI Taxonomy" id="706561"/>
    <lineage>
        <taxon>Eukaryota</taxon>
        <taxon>Fungi</taxon>
        <taxon>Dikarya</taxon>
        <taxon>Ascomycota</taxon>
        <taxon>Pezizomycotina</taxon>
        <taxon>Dothideomycetes</taxon>
        <taxon>Dothideomycetidae</taxon>
        <taxon>Mycosphaerellales</taxon>
        <taxon>Teratosphaeriaceae</taxon>
        <taxon>Salinomyces</taxon>
    </lineage>
</organism>
<sequence length="124" mass="14071">MSVTTTDNARLVTVRHVFADYELHHSQPSSEDAAPAPSPIEHPAPDASPSSDDWEDRWRRVPAYRGVNRQLDDERNTYNNAIERNFIRVMFGGVSLMATASSWWRGTGGKINSDFFQYKIGGEW</sequence>
<evidence type="ECO:0000256" key="1">
    <source>
        <dbReference type="SAM" id="MobiDB-lite"/>
    </source>
</evidence>
<dbReference type="EMBL" id="NAJL01000046">
    <property type="protein sequence ID" value="TKA24205.1"/>
    <property type="molecule type" value="Genomic_DNA"/>
</dbReference>
<comment type="caution">
    <text evidence="2">The sequence shown here is derived from an EMBL/GenBank/DDBJ whole genome shotgun (WGS) entry which is preliminary data.</text>
</comment>